<sequence>MNISRQEQRTLHVLAKGGRIIHTRDASGRVTDVECYTREGLLLSDCTLSVFKKLRTKKLIRSVNGQPYRINTTGLNHVRSQLDNR</sequence>
<dbReference type="STRING" id="379893.GCA_001297775_03178"/>
<dbReference type="AlphaFoldDB" id="A0A0L0H4T0"/>
<dbReference type="NCBIfam" id="NF010240">
    <property type="entry name" value="PRK13687.1"/>
    <property type="match status" value="1"/>
</dbReference>
<organism evidence="2 3">
    <name type="scientific">Trabulsiella odontotermitis</name>
    <dbReference type="NCBI Taxonomy" id="379893"/>
    <lineage>
        <taxon>Bacteria</taxon>
        <taxon>Pseudomonadati</taxon>
        <taxon>Pseudomonadota</taxon>
        <taxon>Gammaproteobacteria</taxon>
        <taxon>Enterobacterales</taxon>
        <taxon>Enterobacteriaceae</taxon>
        <taxon>Trabulsiella</taxon>
    </lineage>
</organism>
<evidence type="ECO:0000313" key="2">
    <source>
        <dbReference type="EMBL" id="KNC95723.1"/>
    </source>
</evidence>
<comment type="similarity">
    <text evidence="1">Belongs to the UPF0386 family.</text>
</comment>
<dbReference type="Proteomes" id="UP000037393">
    <property type="component" value="Unassembled WGS sequence"/>
</dbReference>
<dbReference type="Pfam" id="PF09857">
    <property type="entry name" value="YjhX_toxin"/>
    <property type="match status" value="1"/>
</dbReference>
<dbReference type="HAMAP" id="MF_00827">
    <property type="entry name" value="UPF0386"/>
    <property type="match status" value="1"/>
</dbReference>
<protein>
    <recommendedName>
        <fullName evidence="1">UPF0386 protein GM31_22685</fullName>
    </recommendedName>
</protein>
<reference evidence="2 3" key="1">
    <citation type="journal article" date="2015" name="Appl. Environ. Microbiol.">
        <title>The Enterobacterium Trabulsiella odontotermitis Presents Novel Adaptations Related to Its Association with Fungus-Growing Termites.</title>
        <authorList>
            <person name="Sapountzis P."/>
            <person name="Gruntjes T."/>
            <person name="Otani S."/>
            <person name="Estevez J."/>
            <person name="da Costa R.R."/>
            <person name="Plunkett G.3rd."/>
            <person name="Perna N.T."/>
            <person name="Poulsen M."/>
        </authorList>
    </citation>
    <scope>NUCLEOTIDE SEQUENCE [LARGE SCALE GENOMIC DNA]</scope>
    <source>
        <strain evidence="2 3">12</strain>
    </source>
</reference>
<keyword evidence="3" id="KW-1185">Reference proteome</keyword>
<dbReference type="RefSeq" id="WP_049849199.1">
    <property type="nucleotide sequence ID" value="NZ_JNGH01000099.1"/>
</dbReference>
<accession>A0A0L0H4T0</accession>
<name>A0A0L0H4T0_9ENTR</name>
<gene>
    <name evidence="2" type="ORF">GM31_22685</name>
</gene>
<dbReference type="PATRIC" id="fig|379893.3.peg.1049"/>
<evidence type="ECO:0000313" key="3">
    <source>
        <dbReference type="Proteomes" id="UP000037393"/>
    </source>
</evidence>
<comment type="caution">
    <text evidence="2">The sequence shown here is derived from an EMBL/GenBank/DDBJ whole genome shotgun (WGS) entry which is preliminary data.</text>
</comment>
<evidence type="ECO:0000256" key="1">
    <source>
        <dbReference type="HAMAP-Rule" id="MF_00827"/>
    </source>
</evidence>
<dbReference type="EMBL" id="JNGI01000008">
    <property type="protein sequence ID" value="KNC95723.1"/>
    <property type="molecule type" value="Genomic_DNA"/>
</dbReference>
<dbReference type="OrthoDB" id="7204880at2"/>
<proteinExistence type="inferred from homology"/>
<dbReference type="InterPro" id="IPR018654">
    <property type="entry name" value="YjhX_toxin"/>
</dbReference>